<name>A0ABQ1PZ05_9ACTN</name>
<dbReference type="EMBL" id="BMCK01000001">
    <property type="protein sequence ID" value="GGD06861.1"/>
    <property type="molecule type" value="Genomic_DNA"/>
</dbReference>
<reference evidence="4" key="1">
    <citation type="journal article" date="2019" name="Int. J. Syst. Evol. Microbiol.">
        <title>The Global Catalogue of Microorganisms (GCM) 10K type strain sequencing project: providing services to taxonomists for standard genome sequencing and annotation.</title>
        <authorList>
            <consortium name="The Broad Institute Genomics Platform"/>
            <consortium name="The Broad Institute Genome Sequencing Center for Infectious Disease"/>
            <person name="Wu L."/>
            <person name="Ma J."/>
        </authorList>
    </citation>
    <scope>NUCLEOTIDE SEQUENCE [LARGE SCALE GENOMIC DNA]</scope>
    <source>
        <strain evidence="4">CCM 7403</strain>
    </source>
</reference>
<organism evidence="3 4">
    <name type="scientific">Nocardioides daphniae</name>
    <dbReference type="NCBI Taxonomy" id="402297"/>
    <lineage>
        <taxon>Bacteria</taxon>
        <taxon>Bacillati</taxon>
        <taxon>Actinomycetota</taxon>
        <taxon>Actinomycetes</taxon>
        <taxon>Propionibacteriales</taxon>
        <taxon>Nocardioidaceae</taxon>
        <taxon>Nocardioides</taxon>
    </lineage>
</organism>
<dbReference type="RefSeq" id="WP_188420648.1">
    <property type="nucleotide sequence ID" value="NZ_BMCK01000001.1"/>
</dbReference>
<keyword evidence="4" id="KW-1185">Reference proteome</keyword>
<evidence type="ECO:0000313" key="4">
    <source>
        <dbReference type="Proteomes" id="UP000630594"/>
    </source>
</evidence>
<protein>
    <submittedName>
        <fullName evidence="3">Uncharacterized protein</fullName>
    </submittedName>
</protein>
<feature type="transmembrane region" description="Helical" evidence="1">
    <location>
        <begin position="226"/>
        <end position="248"/>
    </location>
</feature>
<keyword evidence="1" id="KW-0472">Membrane</keyword>
<dbReference type="Proteomes" id="UP000630594">
    <property type="component" value="Unassembled WGS sequence"/>
</dbReference>
<keyword evidence="2" id="KW-0732">Signal</keyword>
<feature type="chain" id="PRO_5046299094" evidence="2">
    <location>
        <begin position="25"/>
        <end position="557"/>
    </location>
</feature>
<proteinExistence type="predicted"/>
<gene>
    <name evidence="3" type="ORF">GCM10007231_02060</name>
</gene>
<feature type="signal peptide" evidence="2">
    <location>
        <begin position="1"/>
        <end position="24"/>
    </location>
</feature>
<accession>A0ABQ1PZ05</accession>
<comment type="caution">
    <text evidence="3">The sequence shown here is derived from an EMBL/GenBank/DDBJ whole genome shotgun (WGS) entry which is preliminary data.</text>
</comment>
<sequence>MRRPLSPVLFTLGLLLLVVGAAGAALSGPDDTVDVVSQPVPEAKGRLVTTDPVVSAFRNVDLVVRARAEGDVFMGAAHRVDVDDMAATATHYEVQDLRPGLLGGLGGAVDDDGETLRAADLADLDIWQVRSRGEGEQQLVVPLADDPVGVVVLTQDATQVPTLSLGFRVAGLFWVSISLMLVGLVALVGWWLLRRQRGAGALPSERIEVPAQRGADDRATVPMPRLAAVVCVGALSLSGCALPMTAAVETPEKTAIPLDRLDDVVADHHDRRVTAEQASRFPKSDLDAWESAVEGPWLESARYATTYDRLTRKRSSAPRPATAGKRVWSPTFDSYPMWALGEVDGLEMPMPADATRNRRKDRAAKQKKGKYETSLVLFTRSAATAPWLVSAGIPLPATVLPSPADGAVSPTTDPKVVRRVQAVVERLHRWWVTGKAKGLSIDAESRRVRSVLDSFTYGGKSRPTLLEFTPWPRADERLRIIEVKDGHLAVATTTVRQTLLNPPGADLGWVGFRDQVDGEGPDGPYSLATMTEVVHLPARGKPRLVGVELPRLLASRE</sequence>
<feature type="transmembrane region" description="Helical" evidence="1">
    <location>
        <begin position="171"/>
        <end position="193"/>
    </location>
</feature>
<keyword evidence="1" id="KW-0812">Transmembrane</keyword>
<keyword evidence="1" id="KW-1133">Transmembrane helix</keyword>
<evidence type="ECO:0000256" key="2">
    <source>
        <dbReference type="SAM" id="SignalP"/>
    </source>
</evidence>
<evidence type="ECO:0000256" key="1">
    <source>
        <dbReference type="SAM" id="Phobius"/>
    </source>
</evidence>
<evidence type="ECO:0000313" key="3">
    <source>
        <dbReference type="EMBL" id="GGD06861.1"/>
    </source>
</evidence>